<protein>
    <submittedName>
        <fullName evidence="3">AAA domain-containing protein, putative AbiEii toxin, Type IV TA system</fullName>
    </submittedName>
</protein>
<dbReference type="AlphaFoldDB" id="A0A1I6FZ15"/>
<feature type="compositionally biased region" description="Polar residues" evidence="1">
    <location>
        <begin position="76"/>
        <end position="87"/>
    </location>
</feature>
<dbReference type="RefSeq" id="WP_165614982.1">
    <property type="nucleotide sequence ID" value="NZ_FOYP01000001.1"/>
</dbReference>
<feature type="region of interest" description="Disordered" evidence="1">
    <location>
        <begin position="70"/>
        <end position="107"/>
    </location>
</feature>
<proteinExistence type="predicted"/>
<dbReference type="InterPro" id="IPR027417">
    <property type="entry name" value="P-loop_NTPase"/>
</dbReference>
<sequence length="527" mass="60231">MENSELKDFYIISYSTPEFNLPLFANQENEVGPKASILIGPNGSNKSRVLASLVEELTNIDGLRRELNEGGDAAQDSKSQFRPQNQELFPDARHRKSSLSVKGKNTQSSQATVKYRLGKDVWTIERNQRNLRVWQNSELVEPFTFPFPDKAIAVAHLPTDRFKFNRHHDDDFYIYLGLRQATNMTTTGALESKVVLSFIDAMQRVRAPAIFSNWLSDLRLGPSLKIEIGLDRRIYYETTIFEEFANEAMSRLEQFGGTRRPISEDRREETHRNLNAFWPFLCALREFPTRKRSSRLRYRPIAYSLAFDVDQMPDLFSEFDVAEMIKIGRSLRVISDTALVFTKSQYEVQFSELSSGEQQVLGTVIRSVAELGRNSVLVIDEPEVSLHPAWQRLYLPRLLETLSFFPETHVILATHSHFMVADLAEGKASLTVSTNEPGVRFQSFDGGVYGRSPENILYRVFGIATTSNFYVERDLTKALRIVSGVDDFDHQELVEIFGRLQVINEPDNEALIEILARIQIVLERGVD</sequence>
<dbReference type="Proteomes" id="UP000199478">
    <property type="component" value="Unassembled WGS sequence"/>
</dbReference>
<dbReference type="PANTHER" id="PTHR43581">
    <property type="entry name" value="ATP/GTP PHOSPHATASE"/>
    <property type="match status" value="1"/>
</dbReference>
<evidence type="ECO:0000256" key="1">
    <source>
        <dbReference type="SAM" id="MobiDB-lite"/>
    </source>
</evidence>
<dbReference type="EMBL" id="FOYP01000001">
    <property type="protein sequence ID" value="SFR35077.1"/>
    <property type="molecule type" value="Genomic_DNA"/>
</dbReference>
<name>A0A1I6FZ15_9RHOB</name>
<dbReference type="Pfam" id="PF13304">
    <property type="entry name" value="AAA_21"/>
    <property type="match status" value="1"/>
</dbReference>
<dbReference type="GO" id="GO:0016887">
    <property type="term" value="F:ATP hydrolysis activity"/>
    <property type="evidence" value="ECO:0007669"/>
    <property type="project" value="InterPro"/>
</dbReference>
<dbReference type="GO" id="GO:0005524">
    <property type="term" value="F:ATP binding"/>
    <property type="evidence" value="ECO:0007669"/>
    <property type="project" value="InterPro"/>
</dbReference>
<evidence type="ECO:0000259" key="2">
    <source>
        <dbReference type="Pfam" id="PF13304"/>
    </source>
</evidence>
<gene>
    <name evidence="3" type="ORF">SAMN04488005_0757</name>
</gene>
<reference evidence="4" key="1">
    <citation type="submission" date="2016-10" db="EMBL/GenBank/DDBJ databases">
        <authorList>
            <person name="Varghese N."/>
            <person name="Submissions S."/>
        </authorList>
    </citation>
    <scope>NUCLEOTIDE SEQUENCE [LARGE SCALE GENOMIC DNA]</scope>
    <source>
        <strain evidence="4">DSM 26879</strain>
    </source>
</reference>
<dbReference type="STRING" id="390270.SAMN04488005_0757"/>
<accession>A0A1I6FZ15</accession>
<dbReference type="Gene3D" id="3.40.50.300">
    <property type="entry name" value="P-loop containing nucleotide triphosphate hydrolases"/>
    <property type="match status" value="1"/>
</dbReference>
<dbReference type="PANTHER" id="PTHR43581:SF2">
    <property type="entry name" value="EXCINUCLEASE ATPASE SUBUNIT"/>
    <property type="match status" value="1"/>
</dbReference>
<dbReference type="SUPFAM" id="SSF52540">
    <property type="entry name" value="P-loop containing nucleoside triphosphate hydrolases"/>
    <property type="match status" value="1"/>
</dbReference>
<organism evidence="3 4">
    <name type="scientific">Yoonia tamlensis</name>
    <dbReference type="NCBI Taxonomy" id="390270"/>
    <lineage>
        <taxon>Bacteria</taxon>
        <taxon>Pseudomonadati</taxon>
        <taxon>Pseudomonadota</taxon>
        <taxon>Alphaproteobacteria</taxon>
        <taxon>Rhodobacterales</taxon>
        <taxon>Paracoccaceae</taxon>
        <taxon>Yoonia</taxon>
    </lineage>
</organism>
<dbReference type="InterPro" id="IPR003959">
    <property type="entry name" value="ATPase_AAA_core"/>
</dbReference>
<evidence type="ECO:0000313" key="3">
    <source>
        <dbReference type="EMBL" id="SFR35077.1"/>
    </source>
</evidence>
<keyword evidence="4" id="KW-1185">Reference proteome</keyword>
<dbReference type="InterPro" id="IPR051396">
    <property type="entry name" value="Bact_Antivir_Def_Nuclease"/>
</dbReference>
<feature type="domain" description="ATPase AAA-type core" evidence="2">
    <location>
        <begin position="303"/>
        <end position="416"/>
    </location>
</feature>
<evidence type="ECO:0000313" key="4">
    <source>
        <dbReference type="Proteomes" id="UP000199478"/>
    </source>
</evidence>
<feature type="compositionally biased region" description="Polar residues" evidence="1">
    <location>
        <begin position="98"/>
        <end position="107"/>
    </location>
</feature>